<evidence type="ECO:0000256" key="3">
    <source>
        <dbReference type="SAM" id="MobiDB-lite"/>
    </source>
</evidence>
<dbReference type="Gene3D" id="3.40.50.2300">
    <property type="match status" value="2"/>
</dbReference>
<evidence type="ECO:0000256" key="4">
    <source>
        <dbReference type="SAM" id="SignalP"/>
    </source>
</evidence>
<dbReference type="PANTHER" id="PTHR30036:SF1">
    <property type="entry name" value="D-XYLOSE-BINDING PERIPLASMIC PROTEIN"/>
    <property type="match status" value="1"/>
</dbReference>
<dbReference type="EMBL" id="ACBZ01000127">
    <property type="protein sequence ID" value="EEG48682.1"/>
    <property type="molecule type" value="Genomic_DNA"/>
</dbReference>
<accession>C0CNG0</accession>
<reference evidence="6 7" key="1">
    <citation type="submission" date="2009-01" db="EMBL/GenBank/DDBJ databases">
        <authorList>
            <person name="Fulton L."/>
            <person name="Clifton S."/>
            <person name="Fulton B."/>
            <person name="Xu J."/>
            <person name="Minx P."/>
            <person name="Pepin K.H."/>
            <person name="Johnson M."/>
            <person name="Bhonagiri V."/>
            <person name="Nash W.E."/>
            <person name="Mardis E.R."/>
            <person name="Wilson R.K."/>
        </authorList>
    </citation>
    <scope>NUCLEOTIDE SEQUENCE [LARGE SCALE GENOMIC DNA]</scope>
    <source>
        <strain evidence="7">DSM 10507 / JCM 14656 / S5a33</strain>
    </source>
</reference>
<dbReference type="PROSITE" id="PS51257">
    <property type="entry name" value="PROKAR_LIPOPROTEIN"/>
    <property type="match status" value="1"/>
</dbReference>
<dbReference type="InterPro" id="IPR028082">
    <property type="entry name" value="Peripla_BP_I"/>
</dbReference>
<evidence type="ECO:0000313" key="6">
    <source>
        <dbReference type="EMBL" id="EEG48682.1"/>
    </source>
</evidence>
<evidence type="ECO:0000256" key="2">
    <source>
        <dbReference type="ARBA" id="ARBA00022729"/>
    </source>
</evidence>
<keyword evidence="7" id="KW-1185">Reference proteome</keyword>
<dbReference type="InterPro" id="IPR025997">
    <property type="entry name" value="SBP_2_dom"/>
</dbReference>
<dbReference type="HOGENOM" id="CLU_037628_13_1_9"/>
<comment type="caution">
    <text evidence="6">The sequence shown here is derived from an EMBL/GenBank/DDBJ whole genome shotgun (WGS) entry which is preliminary data.</text>
</comment>
<evidence type="ECO:0000313" key="7">
    <source>
        <dbReference type="Proteomes" id="UP000003100"/>
    </source>
</evidence>
<protein>
    <recommendedName>
        <fullName evidence="5">Periplasmic binding protein domain-containing protein</fullName>
    </recommendedName>
</protein>
<reference evidence="6 7" key="2">
    <citation type="submission" date="2009-02" db="EMBL/GenBank/DDBJ databases">
        <title>Draft genome sequence of Blautia hydrogenotrophica DSM 10507 (Ruminococcus hydrogenotrophicus DSM 10507).</title>
        <authorList>
            <person name="Sudarsanam P."/>
            <person name="Ley R."/>
            <person name="Guruge J."/>
            <person name="Turnbaugh P.J."/>
            <person name="Mahowald M."/>
            <person name="Liep D."/>
            <person name="Gordon J."/>
        </authorList>
    </citation>
    <scope>NUCLEOTIDE SEQUENCE [LARGE SCALE GENOMIC DNA]</scope>
    <source>
        <strain evidence="7">DSM 10507 / JCM 14656 / S5a33</strain>
    </source>
</reference>
<dbReference type="PANTHER" id="PTHR30036">
    <property type="entry name" value="D-XYLOSE-BINDING PERIPLASMIC PROTEIN"/>
    <property type="match status" value="1"/>
</dbReference>
<dbReference type="PATRIC" id="fig|476272.21.peg.1833"/>
<feature type="compositionally biased region" description="Acidic residues" evidence="3">
    <location>
        <begin position="36"/>
        <end position="47"/>
    </location>
</feature>
<evidence type="ECO:0000259" key="5">
    <source>
        <dbReference type="Pfam" id="PF13407"/>
    </source>
</evidence>
<feature type="chain" id="PRO_5002897066" description="Periplasmic binding protein domain-containing protein" evidence="4">
    <location>
        <begin position="23"/>
        <end position="387"/>
    </location>
</feature>
<gene>
    <name evidence="6" type="ORF">RUMHYD_02399</name>
</gene>
<sequence length="387" mass="42683">MRQRALAFMLAMLVAVTGTACAGTDKTQEEEKTAEADTEEVPEESEEKNEVVIGVCTPKQPTDTWSGDVGNLKAGLEEEGWTVKVKEAGDGAEQAAQIQELADQEVSALILAPVEPEAVSEALADYEEKEIPVISYSRLVPNTDAVNYYVGFDSEAAGQETGKYIESAKDLENAKDAGKIYTIEFLLGDSEDLDTQFFYEGLMEVLKPYFEEGVLQSKSGRTEFMDLCLNSYQAQDSKAKTSEILSQFYGEKALDIVCVETDQMVDGVEEALVESSYALHSSEHPWPVLTGQDASESAIRRVLSGQQGITVSREYELLDESCVDILKDKLSGEKVKVNTSRKYDNGSRIVPAQLSDVQLIDLDNYKILMDMGIYTEEELEGMKTVEK</sequence>
<feature type="region of interest" description="Disordered" evidence="3">
    <location>
        <begin position="24"/>
        <end position="48"/>
    </location>
</feature>
<dbReference type="GeneID" id="86821114"/>
<name>C0CNG0_BLAHS</name>
<feature type="domain" description="Periplasmic binding protein" evidence="5">
    <location>
        <begin position="53"/>
        <end position="334"/>
    </location>
</feature>
<proteinExistence type="predicted"/>
<evidence type="ECO:0000256" key="1">
    <source>
        <dbReference type="ARBA" id="ARBA00004196"/>
    </source>
</evidence>
<dbReference type="AlphaFoldDB" id="C0CNG0"/>
<dbReference type="Pfam" id="PF13407">
    <property type="entry name" value="Peripla_BP_4"/>
    <property type="match status" value="1"/>
</dbReference>
<dbReference type="SUPFAM" id="SSF53822">
    <property type="entry name" value="Periplasmic binding protein-like I"/>
    <property type="match status" value="1"/>
</dbReference>
<dbReference type="eggNOG" id="COG4213">
    <property type="taxonomic scope" value="Bacteria"/>
</dbReference>
<dbReference type="CDD" id="cd19994">
    <property type="entry name" value="PBP1_ChvE"/>
    <property type="match status" value="1"/>
</dbReference>
<dbReference type="InterPro" id="IPR050555">
    <property type="entry name" value="Bact_Solute-Bind_Prot2"/>
</dbReference>
<feature type="compositionally biased region" description="Basic and acidic residues" evidence="3">
    <location>
        <begin position="26"/>
        <end position="35"/>
    </location>
</feature>
<feature type="signal peptide" evidence="4">
    <location>
        <begin position="1"/>
        <end position="22"/>
    </location>
</feature>
<dbReference type="RefSeq" id="WP_005949705.1">
    <property type="nucleotide sequence ID" value="NZ_CP136423.1"/>
</dbReference>
<dbReference type="GO" id="GO:0030246">
    <property type="term" value="F:carbohydrate binding"/>
    <property type="evidence" value="ECO:0007669"/>
    <property type="project" value="TreeGrafter"/>
</dbReference>
<dbReference type="Proteomes" id="UP000003100">
    <property type="component" value="Unassembled WGS sequence"/>
</dbReference>
<organism evidence="6 7">
    <name type="scientific">Blautia hydrogenotrophica (strain DSM 10507 / JCM 14656 / S5a33)</name>
    <name type="common">Ruminococcus hydrogenotrophicus</name>
    <dbReference type="NCBI Taxonomy" id="476272"/>
    <lineage>
        <taxon>Bacteria</taxon>
        <taxon>Bacillati</taxon>
        <taxon>Bacillota</taxon>
        <taxon>Clostridia</taxon>
        <taxon>Lachnospirales</taxon>
        <taxon>Lachnospiraceae</taxon>
        <taxon>Blautia</taxon>
    </lineage>
</organism>
<keyword evidence="2 4" id="KW-0732">Signal</keyword>
<comment type="subcellular location">
    <subcellularLocation>
        <location evidence="1">Cell envelope</location>
    </subcellularLocation>
</comment>
<dbReference type="GO" id="GO:0030288">
    <property type="term" value="C:outer membrane-bounded periplasmic space"/>
    <property type="evidence" value="ECO:0007669"/>
    <property type="project" value="TreeGrafter"/>
</dbReference>